<comment type="caution">
    <text evidence="2">The sequence shown here is derived from an EMBL/GenBank/DDBJ whole genome shotgun (WGS) entry which is preliminary data.</text>
</comment>
<name>A0ABQ1EY49_SPHSA</name>
<dbReference type="PANTHER" id="PTHR35563">
    <property type="entry name" value="BARREL METAL-DEPENDENT HYDROLASE, PUTATIVE (AFU_ORTHOLOGUE AFUA_1G16240)-RELATED"/>
    <property type="match status" value="1"/>
</dbReference>
<evidence type="ECO:0000313" key="3">
    <source>
        <dbReference type="Proteomes" id="UP000628109"/>
    </source>
</evidence>
<keyword evidence="3" id="KW-1185">Reference proteome</keyword>
<dbReference type="Proteomes" id="UP000628109">
    <property type="component" value="Unassembled WGS sequence"/>
</dbReference>
<dbReference type="PANTHER" id="PTHR35563:SF2">
    <property type="entry name" value="BARREL METAL-DEPENDENT HYDROLASE, PUTATIVE (AFU_ORTHOLOGUE AFUA_1G16240)-RELATED"/>
    <property type="match status" value="1"/>
</dbReference>
<dbReference type="InterPro" id="IPR006680">
    <property type="entry name" value="Amidohydro-rel"/>
</dbReference>
<dbReference type="SUPFAM" id="SSF51556">
    <property type="entry name" value="Metallo-dependent hydrolases"/>
    <property type="match status" value="1"/>
</dbReference>
<dbReference type="EMBL" id="BMDU01000004">
    <property type="protein sequence ID" value="GFZ92633.1"/>
    <property type="molecule type" value="Genomic_DNA"/>
</dbReference>
<evidence type="ECO:0000259" key="1">
    <source>
        <dbReference type="Pfam" id="PF04909"/>
    </source>
</evidence>
<evidence type="ECO:0000313" key="2">
    <source>
        <dbReference type="EMBL" id="GFZ92633.1"/>
    </source>
</evidence>
<dbReference type="InterPro" id="IPR032466">
    <property type="entry name" value="Metal_Hydrolase"/>
</dbReference>
<dbReference type="Gene3D" id="3.20.20.140">
    <property type="entry name" value="Metal-dependent hydrolases"/>
    <property type="match status" value="1"/>
</dbReference>
<feature type="domain" description="Amidohydrolase-related" evidence="1">
    <location>
        <begin position="13"/>
        <end position="261"/>
    </location>
</feature>
<reference evidence="3" key="1">
    <citation type="journal article" date="2019" name="Int. J. Syst. Evol. Microbiol.">
        <title>The Global Catalogue of Microorganisms (GCM) 10K type strain sequencing project: providing services to taxonomists for standard genome sequencing and annotation.</title>
        <authorList>
            <consortium name="The Broad Institute Genomics Platform"/>
            <consortium name="The Broad Institute Genome Sequencing Center for Infectious Disease"/>
            <person name="Wu L."/>
            <person name="Ma J."/>
        </authorList>
    </citation>
    <scope>NUCLEOTIDE SEQUENCE [LARGE SCALE GENOMIC DNA]</scope>
    <source>
        <strain evidence="3">CCM 7327</strain>
    </source>
</reference>
<organism evidence="2 3">
    <name type="scientific">Sphingobium fuliginis (strain ATCC 27551)</name>
    <dbReference type="NCBI Taxonomy" id="336203"/>
    <lineage>
        <taxon>Bacteria</taxon>
        <taxon>Pseudomonadati</taxon>
        <taxon>Pseudomonadota</taxon>
        <taxon>Alphaproteobacteria</taxon>
        <taxon>Sphingomonadales</taxon>
        <taxon>Sphingomonadaceae</taxon>
        <taxon>Sphingobium</taxon>
    </lineage>
</organism>
<protein>
    <recommendedName>
        <fullName evidence="1">Amidohydrolase-related domain-containing protein</fullName>
    </recommendedName>
</protein>
<gene>
    <name evidence="2" type="ORF">GCM10019071_23610</name>
</gene>
<dbReference type="RefSeq" id="WP_065847098.1">
    <property type="nucleotide sequence ID" value="NZ_BMDU01000004.1"/>
</dbReference>
<sequence>MSAEVQMSAEVRVDTHAHIWGPAMPFWSRAWKRPDYAYTVETYLDTLDASGVDFAVIAAASLFGTYNDYVIRALRQHRRLRGTVIVDPEIGMYDLEGMRRDGVVGVRLQLFHTDLPDFAADGYNRLFHRLRDMDMHVHVNVEAHRLPSVLDGLRPSGVKVVIDHFGWPDAGKGLDCPGFQAAVRACQDGMAWVKLSGGFRRPDQDIARMFAQAYVERVGTERLFWGSDAPFVGAEGTVTHRQTLDQLGYWLPDAAVRAAIHRSAHDFYFA</sequence>
<proteinExistence type="predicted"/>
<dbReference type="Pfam" id="PF04909">
    <property type="entry name" value="Amidohydro_2"/>
    <property type="match status" value="1"/>
</dbReference>
<accession>A0ABQ1EY49</accession>
<dbReference type="InterPro" id="IPR052358">
    <property type="entry name" value="Aro_Compnd_Degr_Hydrolases"/>
</dbReference>